<name>A0AAE0ZKH2_9GAST</name>
<keyword evidence="3" id="KW-1185">Reference proteome</keyword>
<protein>
    <submittedName>
        <fullName evidence="2">Uncharacterized protein</fullName>
    </submittedName>
</protein>
<dbReference type="AlphaFoldDB" id="A0AAE0ZKH2"/>
<gene>
    <name evidence="2" type="ORF">RRG08_053320</name>
</gene>
<evidence type="ECO:0000313" key="3">
    <source>
        <dbReference type="Proteomes" id="UP001283361"/>
    </source>
</evidence>
<dbReference type="EMBL" id="JAWDGP010003764">
    <property type="protein sequence ID" value="KAK3771173.1"/>
    <property type="molecule type" value="Genomic_DNA"/>
</dbReference>
<evidence type="ECO:0000313" key="2">
    <source>
        <dbReference type="EMBL" id="KAK3771173.1"/>
    </source>
</evidence>
<evidence type="ECO:0000256" key="1">
    <source>
        <dbReference type="SAM" id="MobiDB-lite"/>
    </source>
</evidence>
<comment type="caution">
    <text evidence="2">The sequence shown here is derived from an EMBL/GenBank/DDBJ whole genome shotgun (WGS) entry which is preliminary data.</text>
</comment>
<dbReference type="Proteomes" id="UP001283361">
    <property type="component" value="Unassembled WGS sequence"/>
</dbReference>
<accession>A0AAE0ZKH2</accession>
<sequence>MENSELEKDIQSYAKAYLSPEFEDVLFVFSLEYIHRINTVSAQLTQEVDRLKYRHSWTVRSGRVCGSRPGPVRVGNGHGSTQHNTTHSIGSMDRLEWGNGHSSTQHNTQYWLNGPVRVGKWPQLNTTQHTVLAQWTASAFNSDLCRQARTSFKHLPPLIEGVGGMEGGDFTLSFPENISLPPLLYFAHYLLTLVSPFTNNSIEKTRGPPRLETTVVKTHRTITAPDYAARGVCDISLWYLITVTVTLESQG</sequence>
<feature type="region of interest" description="Disordered" evidence="1">
    <location>
        <begin position="68"/>
        <end position="98"/>
    </location>
</feature>
<organism evidence="2 3">
    <name type="scientific">Elysia crispata</name>
    <name type="common">lettuce slug</name>
    <dbReference type="NCBI Taxonomy" id="231223"/>
    <lineage>
        <taxon>Eukaryota</taxon>
        <taxon>Metazoa</taxon>
        <taxon>Spiralia</taxon>
        <taxon>Lophotrochozoa</taxon>
        <taxon>Mollusca</taxon>
        <taxon>Gastropoda</taxon>
        <taxon>Heterobranchia</taxon>
        <taxon>Euthyneura</taxon>
        <taxon>Panpulmonata</taxon>
        <taxon>Sacoglossa</taxon>
        <taxon>Placobranchoidea</taxon>
        <taxon>Plakobranchidae</taxon>
        <taxon>Elysia</taxon>
    </lineage>
</organism>
<feature type="compositionally biased region" description="Polar residues" evidence="1">
    <location>
        <begin position="79"/>
        <end position="89"/>
    </location>
</feature>
<proteinExistence type="predicted"/>
<reference evidence="2" key="1">
    <citation type="journal article" date="2023" name="G3 (Bethesda)">
        <title>A reference genome for the long-term kleptoplast-retaining sea slug Elysia crispata morphotype clarki.</title>
        <authorList>
            <person name="Eastman K.E."/>
            <person name="Pendleton A.L."/>
            <person name="Shaikh M.A."/>
            <person name="Suttiyut T."/>
            <person name="Ogas R."/>
            <person name="Tomko P."/>
            <person name="Gavelis G."/>
            <person name="Widhalm J.R."/>
            <person name="Wisecaver J.H."/>
        </authorList>
    </citation>
    <scope>NUCLEOTIDE SEQUENCE</scope>
    <source>
        <strain evidence="2">ECLA1</strain>
    </source>
</reference>